<evidence type="ECO:0000256" key="2">
    <source>
        <dbReference type="ARBA" id="ARBA00023015"/>
    </source>
</evidence>
<dbReference type="GO" id="GO:0045892">
    <property type="term" value="P:negative regulation of DNA-templated transcription"/>
    <property type="evidence" value="ECO:0007669"/>
    <property type="project" value="UniProtKB-ARBA"/>
</dbReference>
<dbReference type="InterPro" id="IPR049397">
    <property type="entry name" value="EthR_C"/>
</dbReference>
<keyword evidence="2" id="KW-0805">Transcription regulation</keyword>
<gene>
    <name evidence="7" type="ORF">CRI78_26490</name>
</gene>
<keyword evidence="8" id="KW-1185">Reference proteome</keyword>
<dbReference type="PROSITE" id="PS50977">
    <property type="entry name" value="HTH_TETR_2"/>
    <property type="match status" value="1"/>
</dbReference>
<evidence type="ECO:0000313" key="8">
    <source>
        <dbReference type="Proteomes" id="UP000220340"/>
    </source>
</evidence>
<dbReference type="InterPro" id="IPR023772">
    <property type="entry name" value="DNA-bd_HTH_TetR-type_CS"/>
</dbReference>
<evidence type="ECO:0000259" key="6">
    <source>
        <dbReference type="PROSITE" id="PS50977"/>
    </source>
</evidence>
<dbReference type="InterPro" id="IPR050109">
    <property type="entry name" value="HTH-type_TetR-like_transc_reg"/>
</dbReference>
<evidence type="ECO:0000256" key="3">
    <source>
        <dbReference type="ARBA" id="ARBA00023125"/>
    </source>
</evidence>
<accession>A0A2A7NNN7</accession>
<dbReference type="FunFam" id="1.10.10.60:FF:000141">
    <property type="entry name" value="TetR family transcriptional regulator"/>
    <property type="match status" value="1"/>
</dbReference>
<comment type="subunit">
    <text evidence="1">Homodimer.</text>
</comment>
<feature type="DNA-binding region" description="H-T-H motif" evidence="5">
    <location>
        <begin position="61"/>
        <end position="80"/>
    </location>
</feature>
<dbReference type="PROSITE" id="PS01081">
    <property type="entry name" value="HTH_TETR_1"/>
    <property type="match status" value="1"/>
</dbReference>
<organism evidence="7 8">
    <name type="scientific">Mycolicibacterium diernhoferi</name>
    <dbReference type="NCBI Taxonomy" id="1801"/>
    <lineage>
        <taxon>Bacteria</taxon>
        <taxon>Bacillati</taxon>
        <taxon>Actinomycetota</taxon>
        <taxon>Actinomycetes</taxon>
        <taxon>Mycobacteriales</taxon>
        <taxon>Mycobacteriaceae</taxon>
        <taxon>Mycolicibacterium</taxon>
    </lineage>
</organism>
<dbReference type="PANTHER" id="PTHR30055:SF184">
    <property type="entry name" value="HTH-TYPE TRANSCRIPTIONAL REGULATOR ETHR"/>
    <property type="match status" value="1"/>
</dbReference>
<dbReference type="Gene3D" id="1.10.10.60">
    <property type="entry name" value="Homeodomain-like"/>
    <property type="match status" value="1"/>
</dbReference>
<proteinExistence type="predicted"/>
<keyword evidence="4" id="KW-0804">Transcription</keyword>
<sequence>MVLSRSTVCRESRHGVKVKPVSIASTGRGRRAARPSGDERQQAILDTAARLIGQRSFADISVDDLAKGAGISRPTFYFYFASKEAVLLSLLDPLIKRADTGFDDALESMPTEPREAIRRGIEIFFSSFGSHPATARAGAEAVNTSPEFRAIWAGLMQKWINLTAALITAERQRGAAPVTLPALDLATSLNLMNERMMMAALTDERPSVEPDRVVETLTHIWLTSIYGISS</sequence>
<dbReference type="InterPro" id="IPR036271">
    <property type="entry name" value="Tet_transcr_reg_TetR-rel_C_sf"/>
</dbReference>
<evidence type="ECO:0000313" key="7">
    <source>
        <dbReference type="EMBL" id="PEG51478.1"/>
    </source>
</evidence>
<dbReference type="EMBL" id="PDCR01000051">
    <property type="protein sequence ID" value="PEG51478.1"/>
    <property type="molecule type" value="Genomic_DNA"/>
</dbReference>
<dbReference type="GO" id="GO:0000976">
    <property type="term" value="F:transcription cis-regulatory region binding"/>
    <property type="evidence" value="ECO:0007669"/>
    <property type="project" value="TreeGrafter"/>
</dbReference>
<dbReference type="SUPFAM" id="SSF48498">
    <property type="entry name" value="Tetracyclin repressor-like, C-terminal domain"/>
    <property type="match status" value="1"/>
</dbReference>
<reference evidence="7 8" key="1">
    <citation type="submission" date="2017-10" db="EMBL/GenBank/DDBJ databases">
        <title>The new phylogeny of genus Mycobacterium.</title>
        <authorList>
            <person name="Tortoli E."/>
            <person name="Trovato A."/>
            <person name="Cirillo D.M."/>
        </authorList>
    </citation>
    <scope>NUCLEOTIDE SEQUENCE [LARGE SCALE GENOMIC DNA]</scope>
    <source>
        <strain evidence="7 8">IP141170001</strain>
    </source>
</reference>
<dbReference type="Gene3D" id="1.10.357.10">
    <property type="entry name" value="Tetracycline Repressor, domain 2"/>
    <property type="match status" value="1"/>
</dbReference>
<dbReference type="Pfam" id="PF00440">
    <property type="entry name" value="TetR_N"/>
    <property type="match status" value="1"/>
</dbReference>
<dbReference type="InterPro" id="IPR009057">
    <property type="entry name" value="Homeodomain-like_sf"/>
</dbReference>
<dbReference type="AlphaFoldDB" id="A0A2A7NNN7"/>
<comment type="caution">
    <text evidence="7">The sequence shown here is derived from an EMBL/GenBank/DDBJ whole genome shotgun (WGS) entry which is preliminary data.</text>
</comment>
<dbReference type="PANTHER" id="PTHR30055">
    <property type="entry name" value="HTH-TYPE TRANSCRIPTIONAL REGULATOR RUTR"/>
    <property type="match status" value="1"/>
</dbReference>
<dbReference type="Proteomes" id="UP000220340">
    <property type="component" value="Unassembled WGS sequence"/>
</dbReference>
<feature type="domain" description="HTH tetR-type" evidence="6">
    <location>
        <begin position="38"/>
        <end position="98"/>
    </location>
</feature>
<evidence type="ECO:0000256" key="1">
    <source>
        <dbReference type="ARBA" id="ARBA00011738"/>
    </source>
</evidence>
<keyword evidence="3 5" id="KW-0238">DNA-binding</keyword>
<dbReference type="InterPro" id="IPR001647">
    <property type="entry name" value="HTH_TetR"/>
</dbReference>
<evidence type="ECO:0000256" key="5">
    <source>
        <dbReference type="PROSITE-ProRule" id="PRU00335"/>
    </source>
</evidence>
<protein>
    <submittedName>
        <fullName evidence="7">TetR/AcrR family transcriptional regulator</fullName>
    </submittedName>
</protein>
<dbReference type="PRINTS" id="PR00455">
    <property type="entry name" value="HTHTETR"/>
</dbReference>
<name>A0A2A7NNN7_9MYCO</name>
<dbReference type="Pfam" id="PF21313">
    <property type="entry name" value="EthR_C"/>
    <property type="match status" value="1"/>
</dbReference>
<evidence type="ECO:0000256" key="4">
    <source>
        <dbReference type="ARBA" id="ARBA00023163"/>
    </source>
</evidence>
<dbReference type="SUPFAM" id="SSF46689">
    <property type="entry name" value="Homeodomain-like"/>
    <property type="match status" value="1"/>
</dbReference>
<dbReference type="GO" id="GO:0003700">
    <property type="term" value="F:DNA-binding transcription factor activity"/>
    <property type="evidence" value="ECO:0007669"/>
    <property type="project" value="TreeGrafter"/>
</dbReference>
<dbReference type="OrthoDB" id="5242520at2"/>